<name>A0ABY4F2V9_9BACI</name>
<evidence type="ECO:0000256" key="8">
    <source>
        <dbReference type="ARBA" id="ARBA00022989"/>
    </source>
</evidence>
<dbReference type="InterPro" id="IPR011923">
    <property type="entry name" value="RodA/MrdB"/>
</dbReference>
<gene>
    <name evidence="12" type="primary">rodA</name>
    <name evidence="12" type="ORF">MUN88_10275</name>
</gene>
<feature type="transmembrane region" description="Helical" evidence="11">
    <location>
        <begin position="274"/>
        <end position="300"/>
    </location>
</feature>
<dbReference type="Pfam" id="PF01098">
    <property type="entry name" value="FTSW_RODA_SPOVE"/>
    <property type="match status" value="1"/>
</dbReference>
<evidence type="ECO:0000256" key="3">
    <source>
        <dbReference type="ARBA" id="ARBA00022676"/>
    </source>
</evidence>
<keyword evidence="13" id="KW-1185">Reference proteome</keyword>
<evidence type="ECO:0000256" key="1">
    <source>
        <dbReference type="ARBA" id="ARBA00004141"/>
    </source>
</evidence>
<dbReference type="PROSITE" id="PS00428">
    <property type="entry name" value="FTSW_RODA_SPOVE"/>
    <property type="match status" value="1"/>
</dbReference>
<keyword evidence="3" id="KW-0328">Glycosyltransferase</keyword>
<evidence type="ECO:0000256" key="4">
    <source>
        <dbReference type="ARBA" id="ARBA00022679"/>
    </source>
</evidence>
<comment type="subcellular location">
    <subcellularLocation>
        <location evidence="1">Membrane</location>
        <topology evidence="1">Multi-pass membrane protein</topology>
    </subcellularLocation>
</comment>
<keyword evidence="6" id="KW-0133">Cell shape</keyword>
<evidence type="ECO:0000256" key="6">
    <source>
        <dbReference type="ARBA" id="ARBA00022960"/>
    </source>
</evidence>
<keyword evidence="4" id="KW-0808">Transferase</keyword>
<evidence type="ECO:0000256" key="11">
    <source>
        <dbReference type="SAM" id="Phobius"/>
    </source>
</evidence>
<feature type="transmembrane region" description="Helical" evidence="11">
    <location>
        <begin position="140"/>
        <end position="156"/>
    </location>
</feature>
<sequence length="384" mass="43041">MGENKSIDYLILFILIVFFIISLITVYSGTGQYTDGQSFHFALRQLIWYTISFALMIGVSRFDYELLENWAVYLYIFGMMLLLYVRFFGVLKNGSQRWIDLTFMEFQPSELMKVFLVIYLAAMLKKNGKKNLSFSKSIPVVFKAMAISIFPFYFILKQPDLGSAILIAITSIGLVLTSTISSKMITLIFTVIASSGSFLIYLFTFHEDVVTNVFQTHQLGRIYSWLSPSDYSDNFGYQVKNAMLGIGAGQLNGSGFSQGVQVQSGRVPEAHTDFIFAVIGEEFGFMGSSLLVLLFFLLIYRIITIALRTDNIFGTYICVGVILLIGFQVFQNIGMTIGLMPVTGIALPFISYGGSALMTNLFALGLVQSIDARSKNYIFFTNTE</sequence>
<evidence type="ECO:0000256" key="10">
    <source>
        <dbReference type="ARBA" id="ARBA00023316"/>
    </source>
</evidence>
<dbReference type="EMBL" id="CP095072">
    <property type="protein sequence ID" value="UOQ50402.1"/>
    <property type="molecule type" value="Genomic_DNA"/>
</dbReference>
<feature type="transmembrane region" description="Helical" evidence="11">
    <location>
        <begin position="7"/>
        <end position="26"/>
    </location>
</feature>
<evidence type="ECO:0000256" key="5">
    <source>
        <dbReference type="ARBA" id="ARBA00022692"/>
    </source>
</evidence>
<organism evidence="12 13">
    <name type="scientific">Gracilibacillus caseinilyticus</name>
    <dbReference type="NCBI Taxonomy" id="2932256"/>
    <lineage>
        <taxon>Bacteria</taxon>
        <taxon>Bacillati</taxon>
        <taxon>Bacillota</taxon>
        <taxon>Bacilli</taxon>
        <taxon>Bacillales</taxon>
        <taxon>Bacillaceae</taxon>
        <taxon>Gracilibacillus</taxon>
    </lineage>
</organism>
<dbReference type="NCBIfam" id="TIGR02210">
    <property type="entry name" value="rodA_shape"/>
    <property type="match status" value="1"/>
</dbReference>
<evidence type="ECO:0000256" key="2">
    <source>
        <dbReference type="ARBA" id="ARBA00022475"/>
    </source>
</evidence>
<evidence type="ECO:0000313" key="12">
    <source>
        <dbReference type="EMBL" id="UOQ50402.1"/>
    </source>
</evidence>
<evidence type="ECO:0000256" key="9">
    <source>
        <dbReference type="ARBA" id="ARBA00023136"/>
    </source>
</evidence>
<proteinExistence type="predicted"/>
<keyword evidence="9 11" id="KW-0472">Membrane</keyword>
<keyword evidence="5 11" id="KW-0812">Transmembrane</keyword>
<feature type="transmembrane region" description="Helical" evidence="11">
    <location>
        <begin position="345"/>
        <end position="367"/>
    </location>
</feature>
<dbReference type="InterPro" id="IPR018365">
    <property type="entry name" value="Cell_cycle_FtsW-rel_CS"/>
</dbReference>
<feature type="transmembrane region" description="Helical" evidence="11">
    <location>
        <begin position="187"/>
        <end position="205"/>
    </location>
</feature>
<feature type="transmembrane region" description="Helical" evidence="11">
    <location>
        <begin position="71"/>
        <end position="91"/>
    </location>
</feature>
<reference evidence="12 13" key="1">
    <citation type="submission" date="2022-04" db="EMBL/GenBank/DDBJ databases">
        <title>Gracilibacillus sp. isolated from saltern.</title>
        <authorList>
            <person name="Won M."/>
            <person name="Lee C.-M."/>
            <person name="Woen H.-Y."/>
            <person name="Kwon S.-W."/>
        </authorList>
    </citation>
    <scope>NUCLEOTIDE SEQUENCE [LARGE SCALE GENOMIC DNA]</scope>
    <source>
        <strain evidence="12 13">SSWR10-1</strain>
    </source>
</reference>
<feature type="transmembrane region" description="Helical" evidence="11">
    <location>
        <begin position="312"/>
        <end position="333"/>
    </location>
</feature>
<keyword evidence="2" id="KW-1003">Cell membrane</keyword>
<evidence type="ECO:0000313" key="13">
    <source>
        <dbReference type="Proteomes" id="UP000831782"/>
    </source>
</evidence>
<dbReference type="Proteomes" id="UP000831782">
    <property type="component" value="Chromosome"/>
</dbReference>
<feature type="transmembrane region" description="Helical" evidence="11">
    <location>
        <begin position="162"/>
        <end position="180"/>
    </location>
</feature>
<dbReference type="PANTHER" id="PTHR30474:SF1">
    <property type="entry name" value="PEPTIDOGLYCAN GLYCOSYLTRANSFERASE MRDB"/>
    <property type="match status" value="1"/>
</dbReference>
<keyword evidence="8 11" id="KW-1133">Transmembrane helix</keyword>
<keyword evidence="7" id="KW-0573">Peptidoglycan synthesis</keyword>
<keyword evidence="10" id="KW-0961">Cell wall biogenesis/degradation</keyword>
<dbReference type="InterPro" id="IPR001182">
    <property type="entry name" value="FtsW/RodA"/>
</dbReference>
<dbReference type="PANTHER" id="PTHR30474">
    <property type="entry name" value="CELL CYCLE PROTEIN"/>
    <property type="match status" value="1"/>
</dbReference>
<dbReference type="RefSeq" id="WP_244724047.1">
    <property type="nucleotide sequence ID" value="NZ_CP095072.1"/>
</dbReference>
<feature type="transmembrane region" description="Helical" evidence="11">
    <location>
        <begin position="46"/>
        <end position="64"/>
    </location>
</feature>
<evidence type="ECO:0000256" key="7">
    <source>
        <dbReference type="ARBA" id="ARBA00022984"/>
    </source>
</evidence>
<protein>
    <submittedName>
        <fullName evidence="12">Rod shape-determining protein RodA</fullName>
    </submittedName>
</protein>
<feature type="transmembrane region" description="Helical" evidence="11">
    <location>
        <begin position="111"/>
        <end position="128"/>
    </location>
</feature>
<accession>A0ABY4F2V9</accession>